<accession>A0ACB8QYE0</accession>
<feature type="non-terminal residue" evidence="1">
    <location>
        <position position="197"/>
    </location>
</feature>
<evidence type="ECO:0000313" key="1">
    <source>
        <dbReference type="EMBL" id="KAI0036738.1"/>
    </source>
</evidence>
<name>A0ACB8QYE0_9AGAM</name>
<feature type="non-terminal residue" evidence="1">
    <location>
        <position position="1"/>
    </location>
</feature>
<gene>
    <name evidence="1" type="ORF">K488DRAFT_29261</name>
</gene>
<proteinExistence type="predicted"/>
<reference evidence="1" key="1">
    <citation type="submission" date="2021-02" db="EMBL/GenBank/DDBJ databases">
        <authorList>
            <consortium name="DOE Joint Genome Institute"/>
            <person name="Ahrendt S."/>
            <person name="Looney B.P."/>
            <person name="Miyauchi S."/>
            <person name="Morin E."/>
            <person name="Drula E."/>
            <person name="Courty P.E."/>
            <person name="Chicoki N."/>
            <person name="Fauchery L."/>
            <person name="Kohler A."/>
            <person name="Kuo A."/>
            <person name="Labutti K."/>
            <person name="Pangilinan J."/>
            <person name="Lipzen A."/>
            <person name="Riley R."/>
            <person name="Andreopoulos W."/>
            <person name="He G."/>
            <person name="Johnson J."/>
            <person name="Barry K.W."/>
            <person name="Grigoriev I.V."/>
            <person name="Nagy L."/>
            <person name="Hibbett D."/>
            <person name="Henrissat B."/>
            <person name="Matheny P.B."/>
            <person name="Labbe J."/>
            <person name="Martin F."/>
        </authorList>
    </citation>
    <scope>NUCLEOTIDE SEQUENCE</scope>
    <source>
        <strain evidence="1">EC-137</strain>
    </source>
</reference>
<dbReference type="EMBL" id="MU273468">
    <property type="protein sequence ID" value="KAI0036738.1"/>
    <property type="molecule type" value="Genomic_DNA"/>
</dbReference>
<dbReference type="Proteomes" id="UP000814128">
    <property type="component" value="Unassembled WGS sequence"/>
</dbReference>
<keyword evidence="2" id="KW-1185">Reference proteome</keyword>
<evidence type="ECO:0000313" key="2">
    <source>
        <dbReference type="Proteomes" id="UP000814128"/>
    </source>
</evidence>
<reference evidence="1" key="2">
    <citation type="journal article" date="2022" name="New Phytol.">
        <title>Evolutionary transition to the ectomycorrhizal habit in the genomes of a hyperdiverse lineage of mushroom-forming fungi.</title>
        <authorList>
            <person name="Looney B."/>
            <person name="Miyauchi S."/>
            <person name="Morin E."/>
            <person name="Drula E."/>
            <person name="Courty P.E."/>
            <person name="Kohler A."/>
            <person name="Kuo A."/>
            <person name="LaButti K."/>
            <person name="Pangilinan J."/>
            <person name="Lipzen A."/>
            <person name="Riley R."/>
            <person name="Andreopoulos W."/>
            <person name="He G."/>
            <person name="Johnson J."/>
            <person name="Nolan M."/>
            <person name="Tritt A."/>
            <person name="Barry K.W."/>
            <person name="Grigoriev I.V."/>
            <person name="Nagy L.G."/>
            <person name="Hibbett D."/>
            <person name="Henrissat B."/>
            <person name="Matheny P.B."/>
            <person name="Labbe J."/>
            <person name="Martin F.M."/>
        </authorList>
    </citation>
    <scope>NUCLEOTIDE SEQUENCE</scope>
    <source>
        <strain evidence="1">EC-137</strain>
    </source>
</reference>
<protein>
    <submittedName>
        <fullName evidence="1">Cloroperoxidase</fullName>
    </submittedName>
</protein>
<organism evidence="1 2">
    <name type="scientific">Vararia minispora EC-137</name>
    <dbReference type="NCBI Taxonomy" id="1314806"/>
    <lineage>
        <taxon>Eukaryota</taxon>
        <taxon>Fungi</taxon>
        <taxon>Dikarya</taxon>
        <taxon>Basidiomycota</taxon>
        <taxon>Agaricomycotina</taxon>
        <taxon>Agaricomycetes</taxon>
        <taxon>Russulales</taxon>
        <taxon>Lachnocladiaceae</taxon>
        <taxon>Vararia</taxon>
    </lineage>
</organism>
<sequence>FIPPRPSDRRSPCPALNALANHGYLPRSGNHVTVPQLVKAMHAVYRVTVPLGTLLAVIGAWLCGTGWSLDLHDLAEHNKIEHDGSLTHADARPGAEYAPVKPDQDLLKQMLTLAPGSGHITLQDLIHYRVRRDATLPRPLSSFHKGIAFGEIAFTLELFGDDDGHIPKDMLEQFFAEERLPHGWTGPREPLGLLNTT</sequence>
<comment type="caution">
    <text evidence="1">The sequence shown here is derived from an EMBL/GenBank/DDBJ whole genome shotgun (WGS) entry which is preliminary data.</text>
</comment>